<dbReference type="GO" id="GO:0000978">
    <property type="term" value="F:RNA polymerase II cis-regulatory region sequence-specific DNA binding"/>
    <property type="evidence" value="ECO:0007669"/>
    <property type="project" value="TreeGrafter"/>
</dbReference>
<evidence type="ECO:0000256" key="3">
    <source>
        <dbReference type="ARBA" id="ARBA00022737"/>
    </source>
</evidence>
<feature type="region of interest" description="Disordered" evidence="9">
    <location>
        <begin position="914"/>
        <end position="1083"/>
    </location>
</feature>
<feature type="coiled-coil region" evidence="8">
    <location>
        <begin position="1093"/>
        <end position="1127"/>
    </location>
</feature>
<sequence length="1147" mass="129287">MSRQSQRAHPLELPAILELIGAYLDDDSNHIPTLKACSLVNHEWHRHFAPFLWWRVIDDFDRVLLRLHKIKFAPTLPYVDPDARLEPEFLALVNNFVAKVDDPTIPMAIHRERRTSIKTSSLMSFIILGYLCKPTRAIDFNFNIPPQFQIYDANVGQLIAPENVRMSDEYWNTEQRIESILTVLESSPLLEILRLCDSAIYPRNIPHQWRQLALPLPAAARWSLTTSTEASSEPPRWPKLHTATFERTKVDRHYLEIFLHNAPRLRTLHLNHIKVITIQGNMIKQHILPDPAALAQQNRDFYSPDDSTYPYAGIGELSMLALQGISPQQQLGFALGLPDLTSFTFALDPKVGSLHLAYKLGFAHLVSLTLTGDFNHEVLVRAASRLEYLQLSNTSFVDDDLFKTICQHSDTLETVSIRSRTATLNDGPGPHRILRTCHRLLEFTLQLPRFNCDPEMFREQPWVCTNLQTLLLVPDCDTTGSTYTPLEAQTAFFEQIASTLTKLTSLSFGGGTGSFGFKPHEGLILLTPLKDLEVLNLKARSLETNAELTVEHAKLVVSEWPELRAVEGLYHYVCREFIDYVQEHRPNHRRKVMSTEPPPPTTAAAATAQEDRDQDQDADTSMTSASSPTTTTRPESQDTIASQQPPPQRQDDEEVEDEVQVLKSEEQDEPRGGVKEEEGGVVGEDEMEGVVVNEDAGGAAEQQSEQEGHQQTVSSTTTTDVTKRTKTADSKSKKFAANTTRKEEDQEGEEEEAEEGDDDEEEEEDRKPTTTKSERTGEEDDELPLSSDDDDDGDEDNEDEEGGTGSGQHPNDDEYSNLPEETLCRWKDCGKVLPSLAALVIHLSDEHIGWKKTAYTCEWQGCARRPIAQTTRFALISHMRSHTKHKPYDCPVPECDKSFSRSDAMAKHLKFQHGDVPERFTGRKSRGRYTMKDPAASSTLLHSSTFGAKKRRHPDSSRSETDLPSSSSKHRPTKLRKLGAGGDGGEDYDEDGYYIGDRQYSDGNSEHRHYHHRSHSDRVILRHLENARRGKRGGTTTSAAAAGGGGRKKERVPTNNGHDDDNDDDASGDDDSDFEIDNGQTPRQRYGLLKAKYDYIHNEREALEAEYEDHKKKLQRLRVERELLLDALLASQEDLQDPALQAIEDSD</sequence>
<evidence type="ECO:0000259" key="10">
    <source>
        <dbReference type="PROSITE" id="PS50157"/>
    </source>
</evidence>
<keyword evidence="5" id="KW-0862">Zinc</keyword>
<dbReference type="PANTHER" id="PTHR45718:SF4">
    <property type="entry name" value="TRANSCRIPTIONAL ACTIVATOR CUBITUS INTERRUPTUS"/>
    <property type="match status" value="1"/>
</dbReference>
<dbReference type="Gene3D" id="3.80.10.10">
    <property type="entry name" value="Ribonuclease Inhibitor"/>
    <property type="match status" value="1"/>
</dbReference>
<dbReference type="GO" id="GO:0005634">
    <property type="term" value="C:nucleus"/>
    <property type="evidence" value="ECO:0007669"/>
    <property type="project" value="UniProtKB-SubCell"/>
</dbReference>
<dbReference type="InterPro" id="IPR043359">
    <property type="entry name" value="GLI-like"/>
</dbReference>
<dbReference type="GO" id="GO:0000981">
    <property type="term" value="F:DNA-binding transcription factor activity, RNA polymerase II-specific"/>
    <property type="evidence" value="ECO:0007669"/>
    <property type="project" value="TreeGrafter"/>
</dbReference>
<evidence type="ECO:0000256" key="2">
    <source>
        <dbReference type="ARBA" id="ARBA00022723"/>
    </source>
</evidence>
<protein>
    <recommendedName>
        <fullName evidence="10">C2H2-type domain-containing protein</fullName>
    </recommendedName>
</protein>
<feature type="compositionally biased region" description="Basic and acidic residues" evidence="9">
    <location>
        <begin position="1016"/>
        <end position="1028"/>
    </location>
</feature>
<name>A0A9P5RYH1_9FUNG</name>
<keyword evidence="3" id="KW-0677">Repeat</keyword>
<dbReference type="Gene3D" id="3.30.160.60">
    <property type="entry name" value="Classic Zinc Finger"/>
    <property type="match status" value="3"/>
</dbReference>
<dbReference type="EMBL" id="JAAAUQ010000410">
    <property type="protein sequence ID" value="KAF9150510.1"/>
    <property type="molecule type" value="Genomic_DNA"/>
</dbReference>
<dbReference type="SUPFAM" id="SSF57667">
    <property type="entry name" value="beta-beta-alpha zinc fingers"/>
    <property type="match status" value="2"/>
</dbReference>
<comment type="subcellular location">
    <subcellularLocation>
        <location evidence="1">Nucleus</location>
    </subcellularLocation>
</comment>
<feature type="compositionally biased region" description="Acidic residues" evidence="9">
    <location>
        <begin position="1060"/>
        <end position="1076"/>
    </location>
</feature>
<feature type="compositionally biased region" description="Acidic residues" evidence="9">
    <location>
        <begin position="745"/>
        <end position="764"/>
    </location>
</feature>
<dbReference type="InterPro" id="IPR032675">
    <property type="entry name" value="LRR_dom_sf"/>
</dbReference>
<evidence type="ECO:0000256" key="7">
    <source>
        <dbReference type="PROSITE-ProRule" id="PRU00042"/>
    </source>
</evidence>
<feature type="compositionally biased region" description="Basic residues" evidence="9">
    <location>
        <begin position="968"/>
        <end position="977"/>
    </location>
</feature>
<feature type="compositionally biased region" description="Polar residues" evidence="9">
    <location>
        <begin position="701"/>
        <end position="711"/>
    </location>
</feature>
<evidence type="ECO:0000256" key="1">
    <source>
        <dbReference type="ARBA" id="ARBA00004123"/>
    </source>
</evidence>
<feature type="compositionally biased region" description="Acidic residues" evidence="9">
    <location>
        <begin position="777"/>
        <end position="802"/>
    </location>
</feature>
<dbReference type="Pfam" id="PF00096">
    <property type="entry name" value="zf-C2H2"/>
    <property type="match status" value="1"/>
</dbReference>
<evidence type="ECO:0000256" key="4">
    <source>
        <dbReference type="ARBA" id="ARBA00022771"/>
    </source>
</evidence>
<feature type="compositionally biased region" description="Basic and acidic residues" evidence="9">
    <location>
        <begin position="663"/>
        <end position="678"/>
    </location>
</feature>
<feature type="compositionally biased region" description="Basic and acidic residues" evidence="9">
    <location>
        <begin position="721"/>
        <end position="732"/>
    </location>
</feature>
<feature type="region of interest" description="Disordered" evidence="9">
    <location>
        <begin position="588"/>
        <end position="817"/>
    </location>
</feature>
<gene>
    <name evidence="11" type="ORF">BG015_007695</name>
</gene>
<evidence type="ECO:0000313" key="12">
    <source>
        <dbReference type="Proteomes" id="UP000748756"/>
    </source>
</evidence>
<keyword evidence="6" id="KW-0539">Nucleus</keyword>
<keyword evidence="12" id="KW-1185">Reference proteome</keyword>
<dbReference type="OrthoDB" id="2376074at2759"/>
<keyword evidence="2" id="KW-0479">Metal-binding</keyword>
<feature type="compositionally biased region" description="Polar residues" evidence="9">
    <location>
        <begin position="936"/>
        <end position="946"/>
    </location>
</feature>
<evidence type="ECO:0000313" key="11">
    <source>
        <dbReference type="EMBL" id="KAF9150510.1"/>
    </source>
</evidence>
<dbReference type="PROSITE" id="PS50157">
    <property type="entry name" value="ZINC_FINGER_C2H2_2"/>
    <property type="match status" value="1"/>
</dbReference>
<dbReference type="SUPFAM" id="SSF52047">
    <property type="entry name" value="RNI-like"/>
    <property type="match status" value="1"/>
</dbReference>
<feature type="compositionally biased region" description="Low complexity" evidence="9">
    <location>
        <begin position="619"/>
        <end position="632"/>
    </location>
</feature>
<dbReference type="SMART" id="SM00355">
    <property type="entry name" value="ZnF_C2H2"/>
    <property type="match status" value="3"/>
</dbReference>
<evidence type="ECO:0000256" key="9">
    <source>
        <dbReference type="SAM" id="MobiDB-lite"/>
    </source>
</evidence>
<dbReference type="InterPro" id="IPR013087">
    <property type="entry name" value="Znf_C2H2_type"/>
</dbReference>
<accession>A0A9P5RYH1</accession>
<keyword evidence="4 7" id="KW-0863">Zinc-finger</keyword>
<dbReference type="AlphaFoldDB" id="A0A9P5RYH1"/>
<keyword evidence="8" id="KW-0175">Coiled coil</keyword>
<feature type="compositionally biased region" description="Polar residues" evidence="9">
    <location>
        <begin position="633"/>
        <end position="642"/>
    </location>
</feature>
<organism evidence="11 12">
    <name type="scientific">Linnemannia schmuckeri</name>
    <dbReference type="NCBI Taxonomy" id="64567"/>
    <lineage>
        <taxon>Eukaryota</taxon>
        <taxon>Fungi</taxon>
        <taxon>Fungi incertae sedis</taxon>
        <taxon>Mucoromycota</taxon>
        <taxon>Mortierellomycotina</taxon>
        <taxon>Mortierellomycetes</taxon>
        <taxon>Mortierellales</taxon>
        <taxon>Mortierellaceae</taxon>
        <taxon>Linnemannia</taxon>
    </lineage>
</organism>
<comment type="caution">
    <text evidence="11">The sequence shown here is derived from an EMBL/GenBank/DDBJ whole genome shotgun (WGS) entry which is preliminary data.</text>
</comment>
<feature type="compositionally biased region" description="Basic and acidic residues" evidence="9">
    <location>
        <begin position="765"/>
        <end position="776"/>
    </location>
</feature>
<dbReference type="GO" id="GO:0008270">
    <property type="term" value="F:zinc ion binding"/>
    <property type="evidence" value="ECO:0007669"/>
    <property type="project" value="UniProtKB-KW"/>
</dbReference>
<dbReference type="PROSITE" id="PS00028">
    <property type="entry name" value="ZINC_FINGER_C2H2_1"/>
    <property type="match status" value="2"/>
</dbReference>
<feature type="domain" description="C2H2-type" evidence="10">
    <location>
        <begin position="888"/>
        <end position="917"/>
    </location>
</feature>
<evidence type="ECO:0000256" key="8">
    <source>
        <dbReference type="SAM" id="Coils"/>
    </source>
</evidence>
<proteinExistence type="predicted"/>
<dbReference type="Proteomes" id="UP000748756">
    <property type="component" value="Unassembled WGS sequence"/>
</dbReference>
<evidence type="ECO:0000256" key="6">
    <source>
        <dbReference type="ARBA" id="ARBA00023242"/>
    </source>
</evidence>
<reference evidence="11" key="1">
    <citation type="journal article" date="2020" name="Fungal Divers.">
        <title>Resolving the Mortierellaceae phylogeny through synthesis of multi-gene phylogenetics and phylogenomics.</title>
        <authorList>
            <person name="Vandepol N."/>
            <person name="Liber J."/>
            <person name="Desiro A."/>
            <person name="Na H."/>
            <person name="Kennedy M."/>
            <person name="Barry K."/>
            <person name="Grigoriev I.V."/>
            <person name="Miller A.N."/>
            <person name="O'Donnell K."/>
            <person name="Stajich J.E."/>
            <person name="Bonito G."/>
        </authorList>
    </citation>
    <scope>NUCLEOTIDE SEQUENCE</scope>
    <source>
        <strain evidence="11">NRRL 6426</strain>
    </source>
</reference>
<evidence type="ECO:0000256" key="5">
    <source>
        <dbReference type="ARBA" id="ARBA00022833"/>
    </source>
</evidence>
<dbReference type="PANTHER" id="PTHR45718">
    <property type="entry name" value="TRANSCRIPTIONAL ACTIVATOR CUBITUS INTERRUPTUS"/>
    <property type="match status" value="1"/>
</dbReference>
<dbReference type="InterPro" id="IPR036236">
    <property type="entry name" value="Znf_C2H2_sf"/>
</dbReference>